<comment type="caution">
    <text evidence="6">The sequence shown here is derived from an EMBL/GenBank/DDBJ whole genome shotgun (WGS) entry which is preliminary data.</text>
</comment>
<evidence type="ECO:0000313" key="7">
    <source>
        <dbReference type="Proteomes" id="UP000224854"/>
    </source>
</evidence>
<keyword evidence="4" id="KW-0472">Membrane</keyword>
<dbReference type="GO" id="GO:0005506">
    <property type="term" value="F:iron ion binding"/>
    <property type="evidence" value="ECO:0007669"/>
    <property type="project" value="InterPro"/>
</dbReference>
<reference evidence="6 7" key="1">
    <citation type="submission" date="2017-06" db="EMBL/GenBank/DDBJ databases">
        <title>Ant-infecting Ophiocordyceps genomes reveal a high diversity of potential behavioral manipulation genes and a possible major role for enterotoxins.</title>
        <authorList>
            <person name="De Bekker C."/>
            <person name="Evans H.C."/>
            <person name="Brachmann A."/>
            <person name="Hughes D.P."/>
        </authorList>
    </citation>
    <scope>NUCLEOTIDE SEQUENCE [LARGE SCALE GENOMIC DNA]</scope>
    <source>
        <strain evidence="6 7">1348a</strain>
    </source>
</reference>
<dbReference type="Pfam" id="PF04116">
    <property type="entry name" value="FA_hydroxylase"/>
    <property type="match status" value="1"/>
</dbReference>
<evidence type="ECO:0000313" key="6">
    <source>
        <dbReference type="EMBL" id="PHH67623.1"/>
    </source>
</evidence>
<dbReference type="GO" id="GO:0008610">
    <property type="term" value="P:lipid biosynthetic process"/>
    <property type="evidence" value="ECO:0007669"/>
    <property type="project" value="InterPro"/>
</dbReference>
<protein>
    <recommendedName>
        <fullName evidence="5">Fatty acid hydroxylase domain-containing protein</fullName>
    </recommendedName>
</protein>
<dbReference type="OrthoDB" id="408954at2759"/>
<dbReference type="Proteomes" id="UP000224854">
    <property type="component" value="Unassembled WGS sequence"/>
</dbReference>
<evidence type="ECO:0000256" key="1">
    <source>
        <dbReference type="ARBA" id="ARBA00004370"/>
    </source>
</evidence>
<organism evidence="6 7">
    <name type="scientific">Ophiocordyceps australis</name>
    <dbReference type="NCBI Taxonomy" id="1399860"/>
    <lineage>
        <taxon>Eukaryota</taxon>
        <taxon>Fungi</taxon>
        <taxon>Dikarya</taxon>
        <taxon>Ascomycota</taxon>
        <taxon>Pezizomycotina</taxon>
        <taxon>Sordariomycetes</taxon>
        <taxon>Hypocreomycetidae</taxon>
        <taxon>Hypocreales</taxon>
        <taxon>Ophiocordycipitaceae</taxon>
        <taxon>Ophiocordyceps</taxon>
    </lineage>
</organism>
<name>A0A2C5YJ21_9HYPO</name>
<keyword evidence="7" id="KW-1185">Reference proteome</keyword>
<evidence type="ECO:0000256" key="4">
    <source>
        <dbReference type="ARBA" id="ARBA00023136"/>
    </source>
</evidence>
<evidence type="ECO:0000259" key="5">
    <source>
        <dbReference type="Pfam" id="PF04116"/>
    </source>
</evidence>
<dbReference type="PANTHER" id="PTHR11863">
    <property type="entry name" value="STEROL DESATURASE"/>
    <property type="match status" value="1"/>
</dbReference>
<dbReference type="AlphaFoldDB" id="A0A2C5YJ21"/>
<dbReference type="GO" id="GO:0016491">
    <property type="term" value="F:oxidoreductase activity"/>
    <property type="evidence" value="ECO:0007669"/>
    <property type="project" value="InterPro"/>
</dbReference>
<evidence type="ECO:0000256" key="2">
    <source>
        <dbReference type="ARBA" id="ARBA00022692"/>
    </source>
</evidence>
<accession>A0A2C5YJ21</accession>
<dbReference type="GO" id="GO:0016020">
    <property type="term" value="C:membrane"/>
    <property type="evidence" value="ECO:0007669"/>
    <property type="project" value="UniProtKB-SubCell"/>
</dbReference>
<keyword evidence="2" id="KW-0812">Transmembrane</keyword>
<sequence length="318" mass="35723">MTDKQPVACGPCPRASLVPGVSDQTLSLAAPVVAHWLTSAFYEIIHRFGFFEKYRIHSSQEEGKKNVVGRLECLRGVLTIQIMQTALGVAIGAFSQEDVAGPQDGDMLAWEGRVQGAGQVIDDLLSTCGLNVGLSCQVEVQRLVSKIIYHCLIPVLRFFVALCLADTWVFFIHRAEHSNQWIYKMFHARHHELYVPYSWGGIYDHPIESLFLSVGAFVVAVMGTGMTLRESIFFSVFSSIKTCTDHGGYRFPWNPIDVMTTIGADYHDVHHQRWGLKFWDRLFGTDFADTQTVARLYARDRKAAEMGAENKEDKIKAS</sequence>
<dbReference type="EMBL" id="NJEU01001372">
    <property type="protein sequence ID" value="PHH67623.1"/>
    <property type="molecule type" value="Genomic_DNA"/>
</dbReference>
<gene>
    <name evidence="6" type="ORF">CDD82_1268</name>
</gene>
<comment type="subcellular location">
    <subcellularLocation>
        <location evidence="1">Membrane</location>
    </subcellularLocation>
</comment>
<keyword evidence="3" id="KW-1133">Transmembrane helix</keyword>
<proteinExistence type="predicted"/>
<feature type="domain" description="Fatty acid hydroxylase" evidence="5">
    <location>
        <begin position="158"/>
        <end position="285"/>
    </location>
</feature>
<dbReference type="InterPro" id="IPR006694">
    <property type="entry name" value="Fatty_acid_hydroxylase"/>
</dbReference>
<evidence type="ECO:0000256" key="3">
    <source>
        <dbReference type="ARBA" id="ARBA00022989"/>
    </source>
</evidence>
<dbReference type="InterPro" id="IPR050307">
    <property type="entry name" value="Sterol_Desaturase_Related"/>
</dbReference>